<evidence type="ECO:0000256" key="2">
    <source>
        <dbReference type="ARBA" id="ARBA00008423"/>
    </source>
</evidence>
<dbReference type="Gene3D" id="1.10.340.40">
    <property type="entry name" value="Nuclear abundant poly(A) RNA-bind protein 2, N-terminal domain"/>
    <property type="match status" value="1"/>
</dbReference>
<evidence type="ECO:0008006" key="11">
    <source>
        <dbReference type="Google" id="ProtNLM"/>
    </source>
</evidence>
<dbReference type="PANTHER" id="PTHR14738">
    <property type="entry name" value="ZINC FINGER CCCH DOMAIN-CONTAINING PROTEIN 14"/>
    <property type="match status" value="1"/>
</dbReference>
<dbReference type="STRING" id="1569628.A0A316USH7"/>
<sequence>MSSSSYSPIPLDIRSPLSATLQTSIQHNLASRGYATEDDPVMAEYILVMLANSKAKEQIDAELSDLIGADTYEASFTEWLWSEAQRVLSGGEPGPSIPVGEAGPPQAEVSMDAAVDADTRSPPPAALRRSSRSPELQRRRSQSPPSRSRAGGWEGRNDDGGYGRGYRQDRGGPRDRDSRYGAPRPPRELFDSALGAAGTSGRERRAMREGRGQQGDEVGERRLAMDDEQLQAPHREVRIRGSAPTAPDAVPTGPRELFARSMNAAAQPPRGLRNNGRNGHQAPPNGSGLSLLARAGVPDPRAAAFVPTGPASAGSSMPNTLFSRIDPMLPNNAPPPSAESTQSSSALPTQPTQTSLCRWSLGCTAPTCAYSHPSPSAALARRRAGESTTATADDPVITSERPCFYGVGCTNKECGFSHVSPAVLFAQMKSSRNAAETAAAAVDTTATPCRFADKCSNASCGYAHFDAEGKPAPSPALARLLRPATQNDGQAAGMQQDESEGDVEINTEMVDGEAADGDMAMERGADGKPLALDRPLDGGASTPNGSSGGAKPCKFGSGCMRHDCWFSHPEWRKTTAQVDENGNADAGAGGGKLHISDRLSRFDRDGEMDGDAEVERIIPVA</sequence>
<dbReference type="OrthoDB" id="438553at2759"/>
<dbReference type="GO" id="GO:0005634">
    <property type="term" value="C:nucleus"/>
    <property type="evidence" value="ECO:0007669"/>
    <property type="project" value="UniProtKB-SubCell"/>
</dbReference>
<feature type="region of interest" description="Disordered" evidence="8">
    <location>
        <begin position="267"/>
        <end position="293"/>
    </location>
</feature>
<dbReference type="RefSeq" id="XP_025361445.1">
    <property type="nucleotide sequence ID" value="XM_025503887.1"/>
</dbReference>
<keyword evidence="7" id="KW-0539">Nucleus</keyword>
<evidence type="ECO:0000256" key="8">
    <source>
        <dbReference type="SAM" id="MobiDB-lite"/>
    </source>
</evidence>
<protein>
    <recommendedName>
        <fullName evidence="11">C3H1-type domain-containing protein</fullName>
    </recommendedName>
</protein>
<keyword evidence="4" id="KW-0677">Repeat</keyword>
<keyword evidence="3" id="KW-0479">Metal-binding</keyword>
<evidence type="ECO:0000256" key="5">
    <source>
        <dbReference type="ARBA" id="ARBA00022771"/>
    </source>
</evidence>
<dbReference type="GO" id="GO:0005737">
    <property type="term" value="C:cytoplasm"/>
    <property type="evidence" value="ECO:0007669"/>
    <property type="project" value="TreeGrafter"/>
</dbReference>
<feature type="compositionally biased region" description="Basic and acidic residues" evidence="8">
    <location>
        <begin position="201"/>
        <end position="211"/>
    </location>
</feature>
<reference evidence="9 10" key="1">
    <citation type="journal article" date="2018" name="Mol. Biol. Evol.">
        <title>Broad Genomic Sampling Reveals a Smut Pathogenic Ancestry of the Fungal Clade Ustilaginomycotina.</title>
        <authorList>
            <person name="Kijpornyongpan T."/>
            <person name="Mondo S.J."/>
            <person name="Barry K."/>
            <person name="Sandor L."/>
            <person name="Lee J."/>
            <person name="Lipzen A."/>
            <person name="Pangilinan J."/>
            <person name="LaButti K."/>
            <person name="Hainaut M."/>
            <person name="Henrissat B."/>
            <person name="Grigoriev I.V."/>
            <person name="Spatafora J.W."/>
            <person name="Aime M.C."/>
        </authorList>
    </citation>
    <scope>NUCLEOTIDE SEQUENCE [LARGE SCALE GENOMIC DNA]</scope>
    <source>
        <strain evidence="9 10">MCA 5214</strain>
    </source>
</reference>
<dbReference type="InterPro" id="IPR043094">
    <property type="entry name" value="Nab2/ZC3H14_N_sf"/>
</dbReference>
<dbReference type="GO" id="GO:0008270">
    <property type="term" value="F:zinc ion binding"/>
    <property type="evidence" value="ECO:0007669"/>
    <property type="project" value="UniProtKB-KW"/>
</dbReference>
<keyword evidence="5" id="KW-0863">Zinc-finger</keyword>
<evidence type="ECO:0000256" key="7">
    <source>
        <dbReference type="ARBA" id="ARBA00023242"/>
    </source>
</evidence>
<evidence type="ECO:0000256" key="6">
    <source>
        <dbReference type="ARBA" id="ARBA00022833"/>
    </source>
</evidence>
<feature type="compositionally biased region" description="Basic and acidic residues" evidence="8">
    <location>
        <begin position="155"/>
        <end position="190"/>
    </location>
</feature>
<evidence type="ECO:0000256" key="1">
    <source>
        <dbReference type="ARBA" id="ARBA00004123"/>
    </source>
</evidence>
<evidence type="ECO:0000256" key="4">
    <source>
        <dbReference type="ARBA" id="ARBA00022737"/>
    </source>
</evidence>
<dbReference type="Gene3D" id="4.10.1000.40">
    <property type="match status" value="1"/>
</dbReference>
<dbReference type="PANTHER" id="PTHR14738:SF29">
    <property type="entry name" value="ZINC FINGER CCCH DOMAIN-CONTAINING PROTEIN 14"/>
    <property type="match status" value="1"/>
</dbReference>
<comment type="similarity">
    <text evidence="2">Belongs to the ZC3H14 family.</text>
</comment>
<gene>
    <name evidence="9" type="ORF">BDZ90DRAFT_193110</name>
</gene>
<feature type="region of interest" description="Disordered" evidence="8">
    <location>
        <begin position="325"/>
        <end position="351"/>
    </location>
</feature>
<dbReference type="EMBL" id="KZ819670">
    <property type="protein sequence ID" value="PWN26833.1"/>
    <property type="molecule type" value="Genomic_DNA"/>
</dbReference>
<dbReference type="GO" id="GO:0008143">
    <property type="term" value="F:poly(A) binding"/>
    <property type="evidence" value="ECO:0007669"/>
    <property type="project" value="InterPro"/>
</dbReference>
<dbReference type="InterPro" id="IPR040366">
    <property type="entry name" value="Nab2/ZC3H14"/>
</dbReference>
<keyword evidence="6" id="KW-0862">Zinc</keyword>
<dbReference type="GeneID" id="37025710"/>
<evidence type="ECO:0000313" key="10">
    <source>
        <dbReference type="Proteomes" id="UP000245884"/>
    </source>
</evidence>
<feature type="region of interest" description="Disordered" evidence="8">
    <location>
        <begin position="519"/>
        <end position="550"/>
    </location>
</feature>
<evidence type="ECO:0000313" key="9">
    <source>
        <dbReference type="EMBL" id="PWN26833.1"/>
    </source>
</evidence>
<comment type="subcellular location">
    <subcellularLocation>
        <location evidence="1">Nucleus</location>
    </subcellularLocation>
</comment>
<dbReference type="AlphaFoldDB" id="A0A316USH7"/>
<name>A0A316USH7_9BASI</name>
<evidence type="ECO:0000256" key="3">
    <source>
        <dbReference type="ARBA" id="ARBA00022723"/>
    </source>
</evidence>
<feature type="compositionally biased region" description="Polar residues" evidence="8">
    <location>
        <begin position="338"/>
        <end position="351"/>
    </location>
</feature>
<dbReference type="Proteomes" id="UP000245884">
    <property type="component" value="Unassembled WGS sequence"/>
</dbReference>
<organism evidence="9 10">
    <name type="scientific">Jaminaea rosea</name>
    <dbReference type="NCBI Taxonomy" id="1569628"/>
    <lineage>
        <taxon>Eukaryota</taxon>
        <taxon>Fungi</taxon>
        <taxon>Dikarya</taxon>
        <taxon>Basidiomycota</taxon>
        <taxon>Ustilaginomycotina</taxon>
        <taxon>Exobasidiomycetes</taxon>
        <taxon>Microstromatales</taxon>
        <taxon>Microstromatales incertae sedis</taxon>
        <taxon>Jaminaea</taxon>
    </lineage>
</organism>
<keyword evidence="10" id="KW-1185">Reference proteome</keyword>
<proteinExistence type="inferred from homology"/>
<feature type="region of interest" description="Disordered" evidence="8">
    <location>
        <begin position="114"/>
        <end position="233"/>
    </location>
</feature>
<dbReference type="GO" id="GO:0043488">
    <property type="term" value="P:regulation of mRNA stability"/>
    <property type="evidence" value="ECO:0007669"/>
    <property type="project" value="InterPro"/>
</dbReference>
<accession>A0A316USH7</accession>